<evidence type="ECO:0000313" key="1">
    <source>
        <dbReference type="EMBL" id="SHH34883.1"/>
    </source>
</evidence>
<keyword evidence="2" id="KW-1185">Reference proteome</keyword>
<dbReference type="EMBL" id="FQWY01000073">
    <property type="protein sequence ID" value="SHH34883.1"/>
    <property type="molecule type" value="Genomic_DNA"/>
</dbReference>
<organism evidence="1 2">
    <name type="scientific">Thermosyntropha lipolytica DSM 11003</name>
    <dbReference type="NCBI Taxonomy" id="1123382"/>
    <lineage>
        <taxon>Bacteria</taxon>
        <taxon>Bacillati</taxon>
        <taxon>Bacillota</taxon>
        <taxon>Clostridia</taxon>
        <taxon>Eubacteriales</taxon>
        <taxon>Syntrophomonadaceae</taxon>
        <taxon>Thermosyntropha</taxon>
    </lineage>
</organism>
<proteinExistence type="predicted"/>
<gene>
    <name evidence="1" type="ORF">SAMN02745221_02186</name>
</gene>
<protein>
    <submittedName>
        <fullName evidence="1">Uncharacterized protein</fullName>
    </submittedName>
</protein>
<reference evidence="2" key="1">
    <citation type="submission" date="2016-11" db="EMBL/GenBank/DDBJ databases">
        <authorList>
            <person name="Varghese N."/>
            <person name="Submissions S."/>
        </authorList>
    </citation>
    <scope>NUCLEOTIDE SEQUENCE [LARGE SCALE GENOMIC DNA]</scope>
    <source>
        <strain evidence="2">DSM 11003</strain>
    </source>
</reference>
<dbReference type="Proteomes" id="UP000242329">
    <property type="component" value="Unassembled WGS sequence"/>
</dbReference>
<dbReference type="RefSeq" id="WP_073093586.1">
    <property type="nucleotide sequence ID" value="NZ_FQWY01000073.1"/>
</dbReference>
<accession>A0A1M5SAF5</accession>
<evidence type="ECO:0000313" key="2">
    <source>
        <dbReference type="Proteomes" id="UP000242329"/>
    </source>
</evidence>
<sequence length="565" mass="62768">MRDLIEKLMQRKKQRRKIFFRANKSNRIKLISLFLIILMLTGCGFPRAINDRSYEPVIINAGDRIPEDLISDVQETMLLLNAKYIEAVIKTNSVIYMDPNSIEFEEWSVYVDNAAFAWDEVITYSEKLKELAAAIGNVKVSAKPFSGGFSLSWFDFASSKAYASNRDRFPINKEVFLPLDNPHDNMLYDVYFSQSNYGNTEVSIVDKKQMARRIYDSAPAYKIAIEMVSDFYGIDAAEARNLIEEGLKQRENWENWKRQGLITGEVVSRLGRLVPSTLLTIGAVGGAAVVGTPLAITAGAALAIGTGVSYGLSLHDELIYITGAIRDKNNEEIENYLILKNNPKIGIAKSVFDLTTAVKSLTNIKDPNNFLVVADLVNQVIDLPKAHSYAYFNGISEEYLLMPGKYVINGKPLTIENYDGWMPIFNEVGYEFQGWNMEVPGMVWPGQSGIYKGTFESYIYEGRTFKVPMQIEVFPDGRLAGRWEGTGSFPDIGIISISTSGSINGVIDNGIISGSGVSTATANYANGYTYSDSSDFVLSGNISGDLMQLKMTAGGKTEEYTLKKQ</sequence>
<name>A0A1M5SAF5_9FIRM</name>
<dbReference type="AlphaFoldDB" id="A0A1M5SAF5"/>